<dbReference type="GO" id="GO:0015938">
    <property type="term" value="P:coenzyme A catabolic process"/>
    <property type="evidence" value="ECO:0007669"/>
    <property type="project" value="TreeGrafter"/>
</dbReference>
<dbReference type="PROSITE" id="PS51462">
    <property type="entry name" value="NUDIX"/>
    <property type="match status" value="1"/>
</dbReference>
<dbReference type="InterPro" id="IPR000086">
    <property type="entry name" value="NUDIX_hydrolase_dom"/>
</dbReference>
<sequence length="262" mass="28896">MNVTEISPIAQEAMDLLSGSSQAAIRRLTNFLAGVKLPDLAPFPKTRLAAVLVLLYEDKGKLRVLLTTRSKALRTHAGQTALPGGRVDETDKSLVETAFREAFEEVQLPLNCSDIHLIGLYEPFLSLHKLIVTPVYALLTRKELLGELKPSEGEVSRIFTHPLEALLDPQLSQHEASLVAIGSEDWPYSTTYYNTSDSAVAMLGNTVYRMHRFRTVASPIKGLTSDILIKTAEAAYGQPTVYERFAPGQIRGFNEVLKTLSN</sequence>
<dbReference type="PANTHER" id="PTHR12992">
    <property type="entry name" value="NUDIX HYDROLASE"/>
    <property type="match status" value="1"/>
</dbReference>
<dbReference type="CDD" id="cd03426">
    <property type="entry name" value="NUDIX_CoAse_Nudt7"/>
    <property type="match status" value="1"/>
</dbReference>
<keyword evidence="3" id="KW-1185">Reference proteome</keyword>
<dbReference type="PANTHER" id="PTHR12992:SF45">
    <property type="entry name" value="NUDIX HYDROLASE DOMAIN-CONTAINING PROTEIN"/>
    <property type="match status" value="1"/>
</dbReference>
<reference evidence="2 3" key="1">
    <citation type="journal article" date="2020" name="ISME J.">
        <title>Uncovering the hidden diversity of litter-decomposition mechanisms in mushroom-forming fungi.</title>
        <authorList>
            <person name="Floudas D."/>
            <person name="Bentzer J."/>
            <person name="Ahren D."/>
            <person name="Johansson T."/>
            <person name="Persson P."/>
            <person name="Tunlid A."/>
        </authorList>
    </citation>
    <scope>NUCLEOTIDE SEQUENCE [LARGE SCALE GENOMIC DNA]</scope>
    <source>
        <strain evidence="2 3">CBS 146.42</strain>
    </source>
</reference>
<dbReference type="GO" id="GO:0010945">
    <property type="term" value="F:coenzyme A diphosphatase activity"/>
    <property type="evidence" value="ECO:0007669"/>
    <property type="project" value="InterPro"/>
</dbReference>
<evidence type="ECO:0000259" key="1">
    <source>
        <dbReference type="PROSITE" id="PS51462"/>
    </source>
</evidence>
<dbReference type="Pfam" id="PF00293">
    <property type="entry name" value="NUDIX"/>
    <property type="match status" value="1"/>
</dbReference>
<name>A0A8H5G772_9AGAR</name>
<dbReference type="OrthoDB" id="10260614at2759"/>
<gene>
    <name evidence="2" type="ORF">D9756_003298</name>
</gene>
<dbReference type="InterPro" id="IPR045121">
    <property type="entry name" value="CoAse"/>
</dbReference>
<organism evidence="2 3">
    <name type="scientific">Leucocoprinus leucothites</name>
    <dbReference type="NCBI Taxonomy" id="201217"/>
    <lineage>
        <taxon>Eukaryota</taxon>
        <taxon>Fungi</taxon>
        <taxon>Dikarya</taxon>
        <taxon>Basidiomycota</taxon>
        <taxon>Agaricomycotina</taxon>
        <taxon>Agaricomycetes</taxon>
        <taxon>Agaricomycetidae</taxon>
        <taxon>Agaricales</taxon>
        <taxon>Agaricineae</taxon>
        <taxon>Agaricaceae</taxon>
        <taxon>Leucocoprinus</taxon>
    </lineage>
</organism>
<proteinExistence type="predicted"/>
<dbReference type="InterPro" id="IPR015797">
    <property type="entry name" value="NUDIX_hydrolase-like_dom_sf"/>
</dbReference>
<comment type="caution">
    <text evidence="2">The sequence shown here is derived from an EMBL/GenBank/DDBJ whole genome shotgun (WGS) entry which is preliminary data.</text>
</comment>
<evidence type="ECO:0000313" key="3">
    <source>
        <dbReference type="Proteomes" id="UP000559027"/>
    </source>
</evidence>
<dbReference type="Gene3D" id="3.90.79.10">
    <property type="entry name" value="Nucleoside Triphosphate Pyrophosphohydrolase"/>
    <property type="match status" value="1"/>
</dbReference>
<feature type="domain" description="Nudix hydrolase" evidence="1">
    <location>
        <begin position="46"/>
        <end position="185"/>
    </location>
</feature>
<accession>A0A8H5G772</accession>
<dbReference type="AlphaFoldDB" id="A0A8H5G772"/>
<dbReference type="Proteomes" id="UP000559027">
    <property type="component" value="Unassembled WGS sequence"/>
</dbReference>
<evidence type="ECO:0000313" key="2">
    <source>
        <dbReference type="EMBL" id="KAF5359627.1"/>
    </source>
</evidence>
<dbReference type="EMBL" id="JAACJO010000004">
    <property type="protein sequence ID" value="KAF5359627.1"/>
    <property type="molecule type" value="Genomic_DNA"/>
</dbReference>
<dbReference type="SUPFAM" id="SSF55811">
    <property type="entry name" value="Nudix"/>
    <property type="match status" value="1"/>
</dbReference>
<protein>
    <recommendedName>
        <fullName evidence="1">Nudix hydrolase domain-containing protein</fullName>
    </recommendedName>
</protein>